<dbReference type="CDD" id="cd02421">
    <property type="entry name" value="Peptidase_C39_likeD"/>
    <property type="match status" value="1"/>
</dbReference>
<dbReference type="PROSITE" id="PS50990">
    <property type="entry name" value="PEPTIDASE_C39"/>
    <property type="match status" value="1"/>
</dbReference>
<dbReference type="PROSITE" id="PS00211">
    <property type="entry name" value="ABC_TRANSPORTER_1"/>
    <property type="match status" value="1"/>
</dbReference>
<evidence type="ECO:0000313" key="13">
    <source>
        <dbReference type="EMBL" id="RAU20104.1"/>
    </source>
</evidence>
<dbReference type="AlphaFoldDB" id="A0A364NSR2"/>
<dbReference type="PANTHER" id="PTHR24221">
    <property type="entry name" value="ATP-BINDING CASSETTE SUB-FAMILY B"/>
    <property type="match status" value="1"/>
</dbReference>
<evidence type="ECO:0000256" key="8">
    <source>
        <dbReference type="ARBA" id="ARBA00023136"/>
    </source>
</evidence>
<dbReference type="Proteomes" id="UP000251075">
    <property type="component" value="Unassembled WGS sequence"/>
</dbReference>
<dbReference type="PROSITE" id="PS50893">
    <property type="entry name" value="ABC_TRANSPORTER_2"/>
    <property type="match status" value="1"/>
</dbReference>
<dbReference type="InterPro" id="IPR005074">
    <property type="entry name" value="Peptidase_C39"/>
</dbReference>
<evidence type="ECO:0000313" key="14">
    <source>
        <dbReference type="Proteomes" id="UP000251075"/>
    </source>
</evidence>
<evidence type="ECO:0000259" key="12">
    <source>
        <dbReference type="PROSITE" id="PS50990"/>
    </source>
</evidence>
<dbReference type="FunFam" id="3.40.50.300:FF:000299">
    <property type="entry name" value="ABC transporter ATP-binding protein/permease"/>
    <property type="match status" value="1"/>
</dbReference>
<evidence type="ECO:0000259" key="10">
    <source>
        <dbReference type="PROSITE" id="PS50893"/>
    </source>
</evidence>
<feature type="domain" description="ABC transmembrane type-1" evidence="11">
    <location>
        <begin position="188"/>
        <end position="466"/>
    </location>
</feature>
<dbReference type="InterPro" id="IPR039421">
    <property type="entry name" value="Type_1_exporter"/>
</dbReference>
<dbReference type="GO" id="GO:0005524">
    <property type="term" value="F:ATP binding"/>
    <property type="evidence" value="ECO:0007669"/>
    <property type="project" value="UniProtKB-KW"/>
</dbReference>
<keyword evidence="6" id="KW-0067">ATP-binding</keyword>
<keyword evidence="3" id="KW-1003">Cell membrane</keyword>
<gene>
    <name evidence="13" type="ORF">CU669_20205</name>
</gene>
<dbReference type="GO" id="GO:0008233">
    <property type="term" value="F:peptidase activity"/>
    <property type="evidence" value="ECO:0007669"/>
    <property type="project" value="InterPro"/>
</dbReference>
<reference evidence="13 14" key="1">
    <citation type="submission" date="2017-11" db="EMBL/GenBank/DDBJ databases">
        <title>Draft genome sequence of magnetotactic bacterium Magnetospirillum kuznetsovii LBB-42.</title>
        <authorList>
            <person name="Grouzdev D.S."/>
            <person name="Rysina M.S."/>
            <person name="Baslerov R.V."/>
            <person name="Koziaeva V."/>
        </authorList>
    </citation>
    <scope>NUCLEOTIDE SEQUENCE [LARGE SCALE GENOMIC DNA]</scope>
    <source>
        <strain evidence="13 14">LBB-42</strain>
    </source>
</reference>
<dbReference type="Gene3D" id="3.90.70.10">
    <property type="entry name" value="Cysteine proteinases"/>
    <property type="match status" value="1"/>
</dbReference>
<sequence>MIATSNADSTVAEAPKPPKLDERWLSLSQYERDDPLLECLAFLTRHHGRPKSPEVLTAGLPMTGPRIGPDLFIRAAERVGLHARIVKRTLDELPDLILPAVLVMSDESAGVLVSRSNVGQLEVFWPTVGGVEPIGAEELAPNYSGFAILVRPVHDYHAPSASTVFEAVEGKDWFWKSIFLSRSIYFQVCLAAVVINLFALAVPIFSMALYDRIIPNGAYDTLWVLSSGVGIVLIFDFIIKTLRGYLIEVAGKRADVTLACRLFDQVLNIKMVARPPSAGGFAGTLREFETLREFFTSATLTTIIDLPFIFLFIAVIGFVSGPVALVLVAVIPLILGYGLLIQIPLNAIIRRHFQEGQDKHGILVETINGLETIKGVGADGRMRNLWEAYVGRSARSSEKARAMSMSAVNFAGFLQQAATVGVMIYGVHLVLTGQLTMGGLIACTTLSGRAIAPLGQFAQLLARLNQSLTSLKALNKLMDAPTERSPTQTFLHRPRLSGRITFDQVSFAYPERNNDALKDVRLTIKAGEKVAFIGKVGSGKSTIAKLILGLYEPTQGAVLADDTDLRQIDPVDLRRNIGYVAQDPFLFRGTVRDNISAAMPFADDSWVMHAAELAGVDEFVHQTSSGYDLSVGERGEGLSGGQRQLVTIARAILRDPPIFVFDEPTSAMDARSEDALVARLRPSIAGKTIILITHRGSLLSLVDRIVVLDGGRVVADGPRASVLDALAAGRISTAKHS</sequence>
<evidence type="ECO:0000256" key="3">
    <source>
        <dbReference type="ARBA" id="ARBA00022475"/>
    </source>
</evidence>
<evidence type="ECO:0000256" key="5">
    <source>
        <dbReference type="ARBA" id="ARBA00022741"/>
    </source>
</evidence>
<evidence type="ECO:0000256" key="1">
    <source>
        <dbReference type="ARBA" id="ARBA00004651"/>
    </source>
</evidence>
<keyword evidence="7 9" id="KW-1133">Transmembrane helix</keyword>
<dbReference type="OrthoDB" id="5288404at2"/>
<dbReference type="InterPro" id="IPR011527">
    <property type="entry name" value="ABC1_TM_dom"/>
</dbReference>
<feature type="transmembrane region" description="Helical" evidence="9">
    <location>
        <begin position="294"/>
        <end position="319"/>
    </location>
</feature>
<feature type="domain" description="ABC transporter" evidence="10">
    <location>
        <begin position="500"/>
        <end position="735"/>
    </location>
</feature>
<proteinExistence type="predicted"/>
<dbReference type="Pfam" id="PF00664">
    <property type="entry name" value="ABC_membrane"/>
    <property type="match status" value="1"/>
</dbReference>
<dbReference type="CDD" id="cd03245">
    <property type="entry name" value="ABCC_bacteriocin_exporters"/>
    <property type="match status" value="1"/>
</dbReference>
<dbReference type="InterPro" id="IPR036640">
    <property type="entry name" value="ABC1_TM_sf"/>
</dbReference>
<evidence type="ECO:0000256" key="2">
    <source>
        <dbReference type="ARBA" id="ARBA00022448"/>
    </source>
</evidence>
<feature type="domain" description="Peptidase C39" evidence="12">
    <location>
        <begin position="29"/>
        <end position="150"/>
    </location>
</feature>
<keyword evidence="14" id="KW-1185">Reference proteome</keyword>
<dbReference type="SMART" id="SM00382">
    <property type="entry name" value="AAA"/>
    <property type="match status" value="1"/>
</dbReference>
<dbReference type="InterPro" id="IPR027417">
    <property type="entry name" value="P-loop_NTPase"/>
</dbReference>
<feature type="transmembrane region" description="Helical" evidence="9">
    <location>
        <begin position="184"/>
        <end position="210"/>
    </location>
</feature>
<dbReference type="Gene3D" id="1.20.1560.10">
    <property type="entry name" value="ABC transporter type 1, transmembrane domain"/>
    <property type="match status" value="1"/>
</dbReference>
<name>A0A364NSR2_9PROT</name>
<evidence type="ECO:0000256" key="7">
    <source>
        <dbReference type="ARBA" id="ARBA00022989"/>
    </source>
</evidence>
<dbReference type="GO" id="GO:0140359">
    <property type="term" value="F:ABC-type transporter activity"/>
    <property type="evidence" value="ECO:0007669"/>
    <property type="project" value="InterPro"/>
</dbReference>
<dbReference type="RefSeq" id="WP_112147397.1">
    <property type="nucleotide sequence ID" value="NZ_PGTO01000037.1"/>
</dbReference>
<dbReference type="InterPro" id="IPR017871">
    <property type="entry name" value="ABC_transporter-like_CS"/>
</dbReference>
<dbReference type="InterPro" id="IPR017750">
    <property type="entry name" value="ATPase_T1SS"/>
</dbReference>
<dbReference type="CDD" id="cd18587">
    <property type="entry name" value="ABC_6TM_LapB_like"/>
    <property type="match status" value="1"/>
</dbReference>
<dbReference type="PROSITE" id="PS50929">
    <property type="entry name" value="ABC_TM1F"/>
    <property type="match status" value="1"/>
</dbReference>
<accession>A0A364NSR2</accession>
<dbReference type="NCBIfam" id="TIGR03375">
    <property type="entry name" value="type_I_sec_LssB"/>
    <property type="match status" value="1"/>
</dbReference>
<dbReference type="Pfam" id="PF00005">
    <property type="entry name" value="ABC_tran"/>
    <property type="match status" value="1"/>
</dbReference>
<comment type="subcellular location">
    <subcellularLocation>
        <location evidence="1">Cell membrane</location>
        <topology evidence="1">Multi-pass membrane protein</topology>
    </subcellularLocation>
</comment>
<dbReference type="GO" id="GO:0006508">
    <property type="term" value="P:proteolysis"/>
    <property type="evidence" value="ECO:0007669"/>
    <property type="project" value="InterPro"/>
</dbReference>
<organism evidence="13 14">
    <name type="scientific">Paramagnetospirillum kuznetsovii</name>
    <dbReference type="NCBI Taxonomy" id="2053833"/>
    <lineage>
        <taxon>Bacteria</taxon>
        <taxon>Pseudomonadati</taxon>
        <taxon>Pseudomonadota</taxon>
        <taxon>Alphaproteobacteria</taxon>
        <taxon>Rhodospirillales</taxon>
        <taxon>Magnetospirillaceae</taxon>
        <taxon>Paramagnetospirillum</taxon>
    </lineage>
</organism>
<dbReference type="Pfam" id="PF03412">
    <property type="entry name" value="Peptidase_C39"/>
    <property type="match status" value="1"/>
</dbReference>
<dbReference type="GO" id="GO:0016887">
    <property type="term" value="F:ATP hydrolysis activity"/>
    <property type="evidence" value="ECO:0007669"/>
    <property type="project" value="InterPro"/>
</dbReference>
<feature type="transmembrane region" description="Helical" evidence="9">
    <location>
        <begin position="222"/>
        <end position="239"/>
    </location>
</feature>
<dbReference type="InterPro" id="IPR003439">
    <property type="entry name" value="ABC_transporter-like_ATP-bd"/>
</dbReference>
<evidence type="ECO:0000259" key="11">
    <source>
        <dbReference type="PROSITE" id="PS50929"/>
    </source>
</evidence>
<evidence type="ECO:0000256" key="4">
    <source>
        <dbReference type="ARBA" id="ARBA00022692"/>
    </source>
</evidence>
<feature type="transmembrane region" description="Helical" evidence="9">
    <location>
        <begin position="325"/>
        <end position="349"/>
    </location>
</feature>
<keyword evidence="5" id="KW-0547">Nucleotide-binding</keyword>
<dbReference type="PANTHER" id="PTHR24221:SF248">
    <property type="entry name" value="ABC TRANSPORTER TRANSMEMBRANE REGION"/>
    <property type="match status" value="1"/>
</dbReference>
<protein>
    <submittedName>
        <fullName evidence="13">Type I secretion system permease/ATPase</fullName>
    </submittedName>
</protein>
<dbReference type="Gene3D" id="3.40.50.300">
    <property type="entry name" value="P-loop containing nucleotide triphosphate hydrolases"/>
    <property type="match status" value="1"/>
</dbReference>
<dbReference type="InterPro" id="IPR003593">
    <property type="entry name" value="AAA+_ATPase"/>
</dbReference>
<feature type="transmembrane region" description="Helical" evidence="9">
    <location>
        <begin position="407"/>
        <end position="431"/>
    </location>
</feature>
<evidence type="ECO:0000256" key="9">
    <source>
        <dbReference type="SAM" id="Phobius"/>
    </source>
</evidence>
<dbReference type="EMBL" id="PGTO01000037">
    <property type="protein sequence ID" value="RAU20104.1"/>
    <property type="molecule type" value="Genomic_DNA"/>
</dbReference>
<dbReference type="GO" id="GO:0034040">
    <property type="term" value="F:ATPase-coupled lipid transmembrane transporter activity"/>
    <property type="evidence" value="ECO:0007669"/>
    <property type="project" value="TreeGrafter"/>
</dbReference>
<dbReference type="GO" id="GO:0005886">
    <property type="term" value="C:plasma membrane"/>
    <property type="evidence" value="ECO:0007669"/>
    <property type="project" value="UniProtKB-SubCell"/>
</dbReference>
<comment type="caution">
    <text evidence="13">The sequence shown here is derived from an EMBL/GenBank/DDBJ whole genome shotgun (WGS) entry which is preliminary data.</text>
</comment>
<dbReference type="SUPFAM" id="SSF52540">
    <property type="entry name" value="P-loop containing nucleoside triphosphate hydrolases"/>
    <property type="match status" value="1"/>
</dbReference>
<keyword evidence="8 9" id="KW-0472">Membrane</keyword>
<keyword evidence="2" id="KW-0813">Transport</keyword>
<keyword evidence="4 9" id="KW-0812">Transmembrane</keyword>
<evidence type="ECO:0000256" key="6">
    <source>
        <dbReference type="ARBA" id="ARBA00022840"/>
    </source>
</evidence>
<dbReference type="SUPFAM" id="SSF90123">
    <property type="entry name" value="ABC transporter transmembrane region"/>
    <property type="match status" value="1"/>
</dbReference>